<evidence type="ECO:0000256" key="1">
    <source>
        <dbReference type="ARBA" id="ARBA00022598"/>
    </source>
</evidence>
<name>A0A841B9B3_9PSEU</name>
<evidence type="ECO:0000256" key="4">
    <source>
        <dbReference type="PROSITE-ProRule" id="PRU00409"/>
    </source>
</evidence>
<dbReference type="PANTHER" id="PTHR43585">
    <property type="entry name" value="FUMIPYRROLE BIOSYNTHESIS PROTEIN C"/>
    <property type="match status" value="1"/>
</dbReference>
<dbReference type="InterPro" id="IPR052032">
    <property type="entry name" value="ATP-dep_AA_Ligase"/>
</dbReference>
<dbReference type="Proteomes" id="UP000580861">
    <property type="component" value="Unassembled WGS sequence"/>
</dbReference>
<protein>
    <submittedName>
        <fullName evidence="6">Biotin carboxylase</fullName>
    </submittedName>
</protein>
<dbReference type="AlphaFoldDB" id="A0A841B9B3"/>
<dbReference type="SUPFAM" id="SSF56059">
    <property type="entry name" value="Glutathione synthetase ATP-binding domain-like"/>
    <property type="match status" value="1"/>
</dbReference>
<dbReference type="PROSITE" id="PS50975">
    <property type="entry name" value="ATP_GRASP"/>
    <property type="match status" value="1"/>
</dbReference>
<comment type="caution">
    <text evidence="6">The sequence shown here is derived from an EMBL/GenBank/DDBJ whole genome shotgun (WGS) entry which is preliminary data.</text>
</comment>
<feature type="domain" description="ATP-grasp" evidence="5">
    <location>
        <begin position="113"/>
        <end position="310"/>
    </location>
</feature>
<keyword evidence="1" id="KW-0436">Ligase</keyword>
<keyword evidence="3 4" id="KW-0067">ATP-binding</keyword>
<dbReference type="PANTHER" id="PTHR43585:SF2">
    <property type="entry name" value="ATP-GRASP ENZYME FSQD"/>
    <property type="match status" value="1"/>
</dbReference>
<dbReference type="InterPro" id="IPR011761">
    <property type="entry name" value="ATP-grasp"/>
</dbReference>
<dbReference type="SMART" id="SM01209">
    <property type="entry name" value="GARS_A"/>
    <property type="match status" value="1"/>
</dbReference>
<dbReference type="Gene3D" id="3.40.50.20">
    <property type="match status" value="1"/>
</dbReference>
<dbReference type="EMBL" id="JACHMX010000001">
    <property type="protein sequence ID" value="MBB5857489.1"/>
    <property type="molecule type" value="Genomic_DNA"/>
</dbReference>
<organism evidence="6 7">
    <name type="scientific">Amycolatopsis umgeniensis</name>
    <dbReference type="NCBI Taxonomy" id="336628"/>
    <lineage>
        <taxon>Bacteria</taxon>
        <taxon>Bacillati</taxon>
        <taxon>Actinomycetota</taxon>
        <taxon>Actinomycetes</taxon>
        <taxon>Pseudonocardiales</taxon>
        <taxon>Pseudonocardiaceae</taxon>
        <taxon>Amycolatopsis</taxon>
    </lineage>
</organism>
<dbReference type="Pfam" id="PF13535">
    <property type="entry name" value="ATP-grasp_4"/>
    <property type="match status" value="1"/>
</dbReference>
<dbReference type="Gene3D" id="3.30.470.20">
    <property type="entry name" value="ATP-grasp fold, B domain"/>
    <property type="match status" value="1"/>
</dbReference>
<evidence type="ECO:0000256" key="3">
    <source>
        <dbReference type="ARBA" id="ARBA00022840"/>
    </source>
</evidence>
<dbReference type="GO" id="GO:0046872">
    <property type="term" value="F:metal ion binding"/>
    <property type="evidence" value="ECO:0007669"/>
    <property type="project" value="InterPro"/>
</dbReference>
<sequence length="408" mass="43690">MTDGHVLLVGTGLEQFRRYLLEGIVRRHRVVLLNPTPVTWQRALVADHAEVDFTDQAAVFRAAKELAARNEINGVLTWDESLLEHSARIAEQLGVPGLPVSAALACRDKARQRELFARHGVPSARFRTVDTVGEALDAAVELGYPLVVKPRALAGSIGVRLVRDDGELREAVERAGSAHYPGFGGTGGLLLEEYLVGTEISVDSWVLDGTVTPFVMAKKIVGLAPHFEETGHLVGGALGLATAEKAQKVVAAANLALGVDHAVTHTEVMLTADGPRLIEVNGRLGGDLIPYLGELAGGIEAGAIAADVAVHRRPESLARHARLAAVQFIYPDREMRLDGVRMAPELEEAPWIERWGVLFPPGSELLLPPKAYLTRAAYVVCTADDESGLAARMAEIRAGVVPFGPALV</sequence>
<proteinExistence type="predicted"/>
<keyword evidence="2 4" id="KW-0547">Nucleotide-binding</keyword>
<evidence type="ECO:0000256" key="2">
    <source>
        <dbReference type="ARBA" id="ARBA00022741"/>
    </source>
</evidence>
<keyword evidence="7" id="KW-1185">Reference proteome</keyword>
<dbReference type="GO" id="GO:0016874">
    <property type="term" value="F:ligase activity"/>
    <property type="evidence" value="ECO:0007669"/>
    <property type="project" value="UniProtKB-KW"/>
</dbReference>
<evidence type="ECO:0000313" key="7">
    <source>
        <dbReference type="Proteomes" id="UP000580861"/>
    </source>
</evidence>
<evidence type="ECO:0000259" key="5">
    <source>
        <dbReference type="PROSITE" id="PS50975"/>
    </source>
</evidence>
<reference evidence="6 7" key="1">
    <citation type="submission" date="2020-08" db="EMBL/GenBank/DDBJ databases">
        <title>Sequencing the genomes of 1000 actinobacteria strains.</title>
        <authorList>
            <person name="Klenk H.-P."/>
        </authorList>
    </citation>
    <scope>NUCLEOTIDE SEQUENCE [LARGE SCALE GENOMIC DNA]</scope>
    <source>
        <strain evidence="6 7">DSM 45272</strain>
    </source>
</reference>
<dbReference type="GO" id="GO:0005524">
    <property type="term" value="F:ATP binding"/>
    <property type="evidence" value="ECO:0007669"/>
    <property type="project" value="UniProtKB-UniRule"/>
</dbReference>
<gene>
    <name evidence="6" type="ORF">HDA45_007576</name>
</gene>
<accession>A0A841B9B3</accession>
<evidence type="ECO:0000313" key="6">
    <source>
        <dbReference type="EMBL" id="MBB5857489.1"/>
    </source>
</evidence>
<dbReference type="RefSeq" id="WP_184903654.1">
    <property type="nucleotide sequence ID" value="NZ_JACHMX010000001.1"/>
</dbReference>